<dbReference type="Proteomes" id="UP000445144">
    <property type="component" value="Unassembled WGS sequence"/>
</dbReference>
<dbReference type="EMBL" id="CACVBR010000001">
    <property type="protein sequence ID" value="CAA7193641.1"/>
    <property type="molecule type" value="Genomic_DNA"/>
</dbReference>
<sequence>MITFIYWTDFSGSDIDLFFSVCHPYLTPQIVNKQMKYKNKEAALSYLLGRLLLWYGTIDLLGSSSPLTLCFTNHEKPYFKEGPFFNISHSGNYVACAINSKYNIGMDLEIIKPICYTDFQDYFTIPEWDYIVDSASPTQTFYKLWTRKEAVIKADGKGLGIPLNSFSTLEDTLYFNSQHFLFEELDFSSEYMGHLVVMSESDFSSNSTEHISHFIPLEELLIKLKTFPFLLSDLN</sequence>
<dbReference type="RefSeq" id="WP_162031075.1">
    <property type="nucleotide sequence ID" value="NZ_CACVBR010000001.1"/>
</dbReference>
<accession>A0A6N4X2N2</accession>
<feature type="domain" description="4'-phosphopantetheinyl transferase" evidence="3">
    <location>
        <begin position="104"/>
        <end position="173"/>
    </location>
</feature>
<evidence type="ECO:0000256" key="2">
    <source>
        <dbReference type="ARBA" id="ARBA00022679"/>
    </source>
</evidence>
<evidence type="ECO:0000313" key="5">
    <source>
        <dbReference type="Proteomes" id="UP000445144"/>
    </source>
</evidence>
<protein>
    <submittedName>
        <fullName evidence="4">4'-phosphopantetheinyl transferase sfp</fullName>
        <ecNumber evidence="4">2.7.8.-</ecNumber>
    </submittedName>
</protein>
<dbReference type="PANTHER" id="PTHR12215:SF10">
    <property type="entry name" value="L-AMINOADIPATE-SEMIALDEHYDE DEHYDROGENASE-PHOSPHOPANTETHEINYL TRANSFERASE"/>
    <property type="match status" value="1"/>
</dbReference>
<name>A0A6N4X2N2_9FLAO</name>
<dbReference type="SUPFAM" id="SSF56214">
    <property type="entry name" value="4'-phosphopantetheinyl transferase"/>
    <property type="match status" value="2"/>
</dbReference>
<proteinExistence type="inferred from homology"/>
<evidence type="ECO:0000313" key="4">
    <source>
        <dbReference type="EMBL" id="CAA7193641.1"/>
    </source>
</evidence>
<evidence type="ECO:0000259" key="3">
    <source>
        <dbReference type="Pfam" id="PF01648"/>
    </source>
</evidence>
<dbReference type="InterPro" id="IPR050559">
    <property type="entry name" value="P-Pant_transferase_sf"/>
</dbReference>
<keyword evidence="5" id="KW-1185">Reference proteome</keyword>
<comment type="similarity">
    <text evidence="1">Belongs to the P-Pant transferase superfamily. Gsp/Sfp/HetI/AcpT family.</text>
</comment>
<dbReference type="GO" id="GO:0005829">
    <property type="term" value="C:cytosol"/>
    <property type="evidence" value="ECO:0007669"/>
    <property type="project" value="TreeGrafter"/>
</dbReference>
<dbReference type="InterPro" id="IPR008278">
    <property type="entry name" value="4-PPantetheinyl_Trfase_dom"/>
</dbReference>
<dbReference type="InterPro" id="IPR037143">
    <property type="entry name" value="4-PPantetheinyl_Trfase_dom_sf"/>
</dbReference>
<dbReference type="Gene3D" id="3.90.470.20">
    <property type="entry name" value="4'-phosphopantetheinyl transferase domain"/>
    <property type="match status" value="2"/>
</dbReference>
<organism evidence="4 5">
    <name type="scientific">Chryseobacterium potabilaquae</name>
    <dbReference type="NCBI Taxonomy" id="2675057"/>
    <lineage>
        <taxon>Bacteria</taxon>
        <taxon>Pseudomonadati</taxon>
        <taxon>Bacteroidota</taxon>
        <taxon>Flavobacteriia</taxon>
        <taxon>Flavobacteriales</taxon>
        <taxon>Weeksellaceae</taxon>
        <taxon>Chryseobacterium group</taxon>
        <taxon>Chryseobacterium</taxon>
    </lineage>
</organism>
<keyword evidence="2 4" id="KW-0808">Transferase</keyword>
<dbReference type="Pfam" id="PF01648">
    <property type="entry name" value="ACPS"/>
    <property type="match status" value="1"/>
</dbReference>
<dbReference type="GO" id="GO:0008897">
    <property type="term" value="F:holo-[acyl-carrier-protein] synthase activity"/>
    <property type="evidence" value="ECO:0007669"/>
    <property type="project" value="InterPro"/>
</dbReference>
<dbReference type="GO" id="GO:0000287">
    <property type="term" value="F:magnesium ion binding"/>
    <property type="evidence" value="ECO:0007669"/>
    <property type="project" value="InterPro"/>
</dbReference>
<dbReference type="GO" id="GO:0019878">
    <property type="term" value="P:lysine biosynthetic process via aminoadipic acid"/>
    <property type="evidence" value="ECO:0007669"/>
    <property type="project" value="TreeGrafter"/>
</dbReference>
<dbReference type="AlphaFoldDB" id="A0A6N4X2N2"/>
<gene>
    <name evidence="4" type="primary">sfp_1</name>
    <name evidence="4" type="ORF">CHRY9293_00053</name>
</gene>
<dbReference type="PANTHER" id="PTHR12215">
    <property type="entry name" value="PHOSPHOPANTETHEINE TRANSFERASE"/>
    <property type="match status" value="1"/>
</dbReference>
<reference evidence="4 5" key="1">
    <citation type="submission" date="2020-01" db="EMBL/GenBank/DDBJ databases">
        <authorList>
            <person name="Rodrigo-Torres L."/>
            <person name="Arahal R. D."/>
            <person name="Lucena T."/>
        </authorList>
    </citation>
    <scope>NUCLEOTIDE SEQUENCE [LARGE SCALE GENOMIC DNA]</scope>
    <source>
        <strain evidence="4 5">CECT 9293</strain>
    </source>
</reference>
<dbReference type="EC" id="2.7.8.-" evidence="4"/>
<evidence type="ECO:0000256" key="1">
    <source>
        <dbReference type="ARBA" id="ARBA00010990"/>
    </source>
</evidence>